<sequence>MRLSRTIRVVRRTAVASRSLGNSRAFSTFYTKDHEYLKAEGDIYIMGISDHAQQELGDVVFVELPETGSSFEQGEACGSVESVKAASSIYAPVDIEVVEANDTLEDNYSLVNESAEAEGWMVKVKVTNPDQLGELMDADAYAAHCAAE</sequence>
<dbReference type="InterPro" id="IPR017453">
    <property type="entry name" value="GCV_H_sub"/>
</dbReference>
<gene>
    <name evidence="6" type="ORF">LGLO00237_LOCUS26810</name>
</gene>
<dbReference type="EMBL" id="HBIV01037683">
    <property type="protein sequence ID" value="CAE0675034.1"/>
    <property type="molecule type" value="Transcribed_RNA"/>
</dbReference>
<dbReference type="InterPro" id="IPR002930">
    <property type="entry name" value="GCV_H"/>
</dbReference>
<feature type="modified residue" description="N6-lipoyllysine" evidence="3">
    <location>
        <position position="84"/>
    </location>
</feature>
<proteinExistence type="inferred from homology"/>
<dbReference type="Pfam" id="PF01597">
    <property type="entry name" value="GCV_H"/>
    <property type="match status" value="1"/>
</dbReference>
<dbReference type="CDD" id="cd06848">
    <property type="entry name" value="GCS_H"/>
    <property type="match status" value="1"/>
</dbReference>
<dbReference type="AlphaFoldDB" id="A0A6V3RD17"/>
<dbReference type="PANTHER" id="PTHR11715:SF3">
    <property type="entry name" value="GLYCINE CLEAVAGE SYSTEM H PROTEIN-RELATED"/>
    <property type="match status" value="1"/>
</dbReference>
<evidence type="ECO:0000256" key="4">
    <source>
        <dbReference type="RuleBase" id="RU364055"/>
    </source>
</evidence>
<dbReference type="InterPro" id="IPR033753">
    <property type="entry name" value="GCV_H/Fam206"/>
</dbReference>
<dbReference type="PROSITE" id="PS50968">
    <property type="entry name" value="BIOTINYL_LIPOYL"/>
    <property type="match status" value="1"/>
</dbReference>
<feature type="domain" description="Lipoyl-binding" evidence="5">
    <location>
        <begin position="43"/>
        <end position="125"/>
    </location>
</feature>
<accession>A0A6V3RD17</accession>
<dbReference type="GO" id="GO:0019464">
    <property type="term" value="P:glycine decarboxylation via glycine cleavage system"/>
    <property type="evidence" value="ECO:0007669"/>
    <property type="project" value="UniProtKB-UniRule"/>
</dbReference>
<dbReference type="NCBIfam" id="TIGR00527">
    <property type="entry name" value="gcvH"/>
    <property type="match status" value="1"/>
</dbReference>
<comment type="subcellular location">
    <subcellularLocation>
        <location evidence="4">Mitochondrion</location>
    </subcellularLocation>
</comment>
<evidence type="ECO:0000256" key="1">
    <source>
        <dbReference type="ARBA" id="ARBA00009249"/>
    </source>
</evidence>
<dbReference type="InterPro" id="IPR000089">
    <property type="entry name" value="Biotin_lipoyl"/>
</dbReference>
<keyword evidence="2 3" id="KW-0450">Lipoyl</keyword>
<dbReference type="Gene3D" id="2.40.50.100">
    <property type="match status" value="1"/>
</dbReference>
<keyword evidence="4" id="KW-0809">Transit peptide</keyword>
<dbReference type="NCBIfam" id="NF002270">
    <property type="entry name" value="PRK01202.1"/>
    <property type="match status" value="1"/>
</dbReference>
<comment type="cofactor">
    <cofactor evidence="4">
        <name>(R)-lipoate</name>
        <dbReference type="ChEBI" id="CHEBI:83088"/>
    </cofactor>
    <text evidence="4">Binds 1 lipoyl cofactor covalently.</text>
</comment>
<comment type="similarity">
    <text evidence="1 4">Belongs to the GcvH family.</text>
</comment>
<comment type="subunit">
    <text evidence="4">The glycine cleavage system is composed of four proteins: P, T, L and H.</text>
</comment>
<evidence type="ECO:0000256" key="2">
    <source>
        <dbReference type="ARBA" id="ARBA00022823"/>
    </source>
</evidence>
<dbReference type="InterPro" id="IPR011053">
    <property type="entry name" value="Single_hybrid_motif"/>
</dbReference>
<comment type="function">
    <text evidence="4">The H protein shuttles the methylamine group of glycine from the P protein to the T protein.</text>
</comment>
<evidence type="ECO:0000259" key="5">
    <source>
        <dbReference type="PROSITE" id="PS50968"/>
    </source>
</evidence>
<dbReference type="GO" id="GO:0005739">
    <property type="term" value="C:mitochondrion"/>
    <property type="evidence" value="ECO:0007669"/>
    <property type="project" value="UniProtKB-SubCell"/>
</dbReference>
<keyword evidence="4" id="KW-0496">Mitochondrion</keyword>
<evidence type="ECO:0000313" key="6">
    <source>
        <dbReference type="EMBL" id="CAE0675034.1"/>
    </source>
</evidence>
<protein>
    <recommendedName>
        <fullName evidence="4">Glycine cleavage system H protein</fullName>
    </recommendedName>
</protein>
<organism evidence="6">
    <name type="scientific">Lotharella globosa</name>
    <dbReference type="NCBI Taxonomy" id="91324"/>
    <lineage>
        <taxon>Eukaryota</taxon>
        <taxon>Sar</taxon>
        <taxon>Rhizaria</taxon>
        <taxon>Cercozoa</taxon>
        <taxon>Chlorarachniophyceae</taxon>
        <taxon>Lotharella</taxon>
    </lineage>
</organism>
<evidence type="ECO:0000256" key="3">
    <source>
        <dbReference type="PIRSR" id="PIRSR617453-50"/>
    </source>
</evidence>
<dbReference type="GO" id="GO:0009249">
    <property type="term" value="P:protein lipoylation"/>
    <property type="evidence" value="ECO:0007669"/>
    <property type="project" value="TreeGrafter"/>
</dbReference>
<reference evidence="6" key="1">
    <citation type="submission" date="2021-01" db="EMBL/GenBank/DDBJ databases">
        <authorList>
            <person name="Corre E."/>
            <person name="Pelletier E."/>
            <person name="Niang G."/>
            <person name="Scheremetjew M."/>
            <person name="Finn R."/>
            <person name="Kale V."/>
            <person name="Holt S."/>
            <person name="Cochrane G."/>
            <person name="Meng A."/>
            <person name="Brown T."/>
            <person name="Cohen L."/>
        </authorList>
    </citation>
    <scope>NUCLEOTIDE SEQUENCE</scope>
    <source>
        <strain evidence="6">CCCM811</strain>
    </source>
</reference>
<name>A0A6V3RD17_9EUKA</name>
<dbReference type="SUPFAM" id="SSF51230">
    <property type="entry name" value="Single hybrid motif"/>
    <property type="match status" value="1"/>
</dbReference>
<dbReference type="HAMAP" id="MF_00272">
    <property type="entry name" value="GcvH"/>
    <property type="match status" value="1"/>
</dbReference>
<dbReference type="PANTHER" id="PTHR11715">
    <property type="entry name" value="GLYCINE CLEAVAGE SYSTEM H PROTEIN"/>
    <property type="match status" value="1"/>
</dbReference>
<dbReference type="GO" id="GO:0005960">
    <property type="term" value="C:glycine cleavage complex"/>
    <property type="evidence" value="ECO:0007669"/>
    <property type="project" value="UniProtKB-UniRule"/>
</dbReference>